<evidence type="ECO:0000313" key="2">
    <source>
        <dbReference type="EMBL" id="KAF7841987.1"/>
    </source>
</evidence>
<gene>
    <name evidence="2" type="ORF">G2W53_004285</name>
</gene>
<dbReference type="Proteomes" id="UP000634136">
    <property type="component" value="Unassembled WGS sequence"/>
</dbReference>
<feature type="region of interest" description="Disordered" evidence="1">
    <location>
        <begin position="1"/>
        <end position="30"/>
    </location>
</feature>
<protein>
    <submittedName>
        <fullName evidence="2">Uncharacterized protein</fullName>
    </submittedName>
</protein>
<dbReference type="AlphaFoldDB" id="A0A834XCS1"/>
<accession>A0A834XCS1</accession>
<dbReference type="EMBL" id="JAAIUW010000002">
    <property type="protein sequence ID" value="KAF7841987.1"/>
    <property type="molecule type" value="Genomic_DNA"/>
</dbReference>
<proteinExistence type="predicted"/>
<keyword evidence="3" id="KW-1185">Reference proteome</keyword>
<sequence length="74" mass="7842">MSSPESVATIIAGGGVEEDHVREEEEGKKKKSTVRCFTLGSACLGDSGGVDGSSAVDVERKMKEEDDVVARIDR</sequence>
<evidence type="ECO:0000313" key="3">
    <source>
        <dbReference type="Proteomes" id="UP000634136"/>
    </source>
</evidence>
<name>A0A834XCS1_9FABA</name>
<organism evidence="2 3">
    <name type="scientific">Senna tora</name>
    <dbReference type="NCBI Taxonomy" id="362788"/>
    <lineage>
        <taxon>Eukaryota</taxon>
        <taxon>Viridiplantae</taxon>
        <taxon>Streptophyta</taxon>
        <taxon>Embryophyta</taxon>
        <taxon>Tracheophyta</taxon>
        <taxon>Spermatophyta</taxon>
        <taxon>Magnoliopsida</taxon>
        <taxon>eudicotyledons</taxon>
        <taxon>Gunneridae</taxon>
        <taxon>Pentapetalae</taxon>
        <taxon>rosids</taxon>
        <taxon>fabids</taxon>
        <taxon>Fabales</taxon>
        <taxon>Fabaceae</taxon>
        <taxon>Caesalpinioideae</taxon>
        <taxon>Cassia clade</taxon>
        <taxon>Senna</taxon>
    </lineage>
</organism>
<evidence type="ECO:0000256" key="1">
    <source>
        <dbReference type="SAM" id="MobiDB-lite"/>
    </source>
</evidence>
<feature type="compositionally biased region" description="Basic and acidic residues" evidence="1">
    <location>
        <begin position="17"/>
        <end position="28"/>
    </location>
</feature>
<comment type="caution">
    <text evidence="2">The sequence shown here is derived from an EMBL/GenBank/DDBJ whole genome shotgun (WGS) entry which is preliminary data.</text>
</comment>
<reference evidence="2" key="1">
    <citation type="submission" date="2020-09" db="EMBL/GenBank/DDBJ databases">
        <title>Genome-Enabled Discovery of Anthraquinone Biosynthesis in Senna tora.</title>
        <authorList>
            <person name="Kang S.-H."/>
            <person name="Pandey R.P."/>
            <person name="Lee C.-M."/>
            <person name="Sim J.-S."/>
            <person name="Jeong J.-T."/>
            <person name="Choi B.-S."/>
            <person name="Jung M."/>
            <person name="Ginzburg D."/>
            <person name="Zhao K."/>
            <person name="Won S.Y."/>
            <person name="Oh T.-J."/>
            <person name="Yu Y."/>
            <person name="Kim N.-H."/>
            <person name="Lee O.R."/>
            <person name="Lee T.-H."/>
            <person name="Bashyal P."/>
            <person name="Kim T.-S."/>
            <person name="Lee W.-H."/>
            <person name="Kawkins C."/>
            <person name="Kim C.-K."/>
            <person name="Kim J.S."/>
            <person name="Ahn B.O."/>
            <person name="Rhee S.Y."/>
            <person name="Sohng J.K."/>
        </authorList>
    </citation>
    <scope>NUCLEOTIDE SEQUENCE</scope>
    <source>
        <tissue evidence="2">Leaf</tissue>
    </source>
</reference>